<keyword evidence="3" id="KW-0479">Metal-binding</keyword>
<evidence type="ECO:0000313" key="11">
    <source>
        <dbReference type="Proteomes" id="UP000566819"/>
    </source>
</evidence>
<dbReference type="Gene3D" id="3.10.170.10">
    <property type="match status" value="1"/>
</dbReference>
<dbReference type="GO" id="GO:0006508">
    <property type="term" value="P:proteolysis"/>
    <property type="evidence" value="ECO:0007669"/>
    <property type="project" value="UniProtKB-KW"/>
</dbReference>
<keyword evidence="5" id="KW-0862">Zinc</keyword>
<evidence type="ECO:0000259" key="8">
    <source>
        <dbReference type="Pfam" id="PF01447"/>
    </source>
</evidence>
<evidence type="ECO:0000256" key="5">
    <source>
        <dbReference type="ARBA" id="ARBA00022833"/>
    </source>
</evidence>
<dbReference type="PANTHER" id="PTHR43579:SF1">
    <property type="entry name" value="NEUTRAL METALLOPROTEINASE"/>
    <property type="match status" value="1"/>
</dbReference>
<dbReference type="AlphaFoldDB" id="A0A8H4RTI9"/>
<keyword evidence="6" id="KW-0482">Metalloprotease</keyword>
<feature type="region of interest" description="Disordered" evidence="7">
    <location>
        <begin position="1"/>
        <end position="27"/>
    </location>
</feature>
<keyword evidence="2" id="KW-0645">Protease</keyword>
<name>A0A8H4RTI9_9HELO</name>
<dbReference type="CDD" id="cd09597">
    <property type="entry name" value="M4_TLP"/>
    <property type="match status" value="1"/>
</dbReference>
<dbReference type="OrthoDB" id="5332336at2759"/>
<evidence type="ECO:0000256" key="3">
    <source>
        <dbReference type="ARBA" id="ARBA00022723"/>
    </source>
</evidence>
<dbReference type="Pfam" id="PF02868">
    <property type="entry name" value="Peptidase_M4_C"/>
    <property type="match status" value="1"/>
</dbReference>
<evidence type="ECO:0008006" key="12">
    <source>
        <dbReference type="Google" id="ProtNLM"/>
    </source>
</evidence>
<dbReference type="GO" id="GO:0046872">
    <property type="term" value="F:metal ion binding"/>
    <property type="evidence" value="ECO:0007669"/>
    <property type="project" value="UniProtKB-KW"/>
</dbReference>
<comment type="caution">
    <text evidence="10">The sequence shown here is derived from an EMBL/GenBank/DDBJ whole genome shotgun (WGS) entry which is preliminary data.</text>
</comment>
<accession>A0A8H4RTI9</accession>
<feature type="domain" description="Peptidase M4 C-terminal" evidence="9">
    <location>
        <begin position="234"/>
        <end position="404"/>
    </location>
</feature>
<dbReference type="PANTHER" id="PTHR43579">
    <property type="match status" value="1"/>
</dbReference>
<dbReference type="InterPro" id="IPR013856">
    <property type="entry name" value="Peptidase_M4_domain"/>
</dbReference>
<comment type="similarity">
    <text evidence="1">Belongs to the peptidase M4 family.</text>
</comment>
<dbReference type="EMBL" id="JAAMPI010000161">
    <property type="protein sequence ID" value="KAF4634765.1"/>
    <property type="molecule type" value="Genomic_DNA"/>
</dbReference>
<dbReference type="InterPro" id="IPR001570">
    <property type="entry name" value="Peptidase_M4_C_domain"/>
</dbReference>
<proteinExistence type="inferred from homology"/>
<evidence type="ECO:0000256" key="1">
    <source>
        <dbReference type="ARBA" id="ARBA00009388"/>
    </source>
</evidence>
<sequence>MTEETQGEAQPQPGLGESQRQVQQQERQISGSPCLYIPFEILSGLAASNVDSEGQNVMGYSQMAVVPPSFEGDSIKIEPQGKAQYIRPNRLIYDMQFASREEDLPGVLKRSEGDPPLNIKGDPNVDLCYDNFGIAFEFFHKVFGRNSIDGKGGPLIGIVNFGFYFPQATWSVSKANMQHVLVFGNGWDNDPWNHGAPMKTFAGMFGGLVGSLEVVVHEMMHGITQIHVKLLGLKQPGALDEHLSDVFGIMAKQWHKKQTVEQADWLIGEDCLIPEQKGFALRSFANPGTAYEFGSDDFNFRGPAKDPQKSKYTDRFKGSEDRYGVHIDSGIPNKAFYLLAKKLGGYSWEKAGQIWYSALTSNEVPKNCEFRRWARHTVDAAEKDPGFGKSVADKVTEAWMEVGVEPRW</sequence>
<dbReference type="Proteomes" id="UP000566819">
    <property type="component" value="Unassembled WGS sequence"/>
</dbReference>
<dbReference type="PRINTS" id="PR00730">
    <property type="entry name" value="THERMOLYSIN"/>
</dbReference>
<dbReference type="InterPro" id="IPR052759">
    <property type="entry name" value="Metalloprotease_M4"/>
</dbReference>
<gene>
    <name evidence="10" type="ORF">G7Y89_g3347</name>
</gene>
<dbReference type="SUPFAM" id="SSF55486">
    <property type="entry name" value="Metalloproteases ('zincins'), catalytic domain"/>
    <property type="match status" value="1"/>
</dbReference>
<dbReference type="InterPro" id="IPR027268">
    <property type="entry name" value="Peptidase_M4/M1_CTD_sf"/>
</dbReference>
<dbReference type="GO" id="GO:0004222">
    <property type="term" value="F:metalloendopeptidase activity"/>
    <property type="evidence" value="ECO:0007669"/>
    <property type="project" value="InterPro"/>
</dbReference>
<evidence type="ECO:0000256" key="6">
    <source>
        <dbReference type="ARBA" id="ARBA00023049"/>
    </source>
</evidence>
<dbReference type="InterPro" id="IPR023612">
    <property type="entry name" value="Peptidase_M4"/>
</dbReference>
<protein>
    <recommendedName>
        <fullName evidence="12">Metalloprotease</fullName>
    </recommendedName>
</protein>
<evidence type="ECO:0000259" key="9">
    <source>
        <dbReference type="Pfam" id="PF02868"/>
    </source>
</evidence>
<dbReference type="Gene3D" id="1.10.390.10">
    <property type="entry name" value="Neutral Protease Domain 2"/>
    <property type="match status" value="1"/>
</dbReference>
<evidence type="ECO:0000256" key="7">
    <source>
        <dbReference type="SAM" id="MobiDB-lite"/>
    </source>
</evidence>
<keyword evidence="11" id="KW-1185">Reference proteome</keyword>
<reference evidence="10 11" key="1">
    <citation type="submission" date="2020-03" db="EMBL/GenBank/DDBJ databases">
        <title>Draft Genome Sequence of Cudoniella acicularis.</title>
        <authorList>
            <person name="Buettner E."/>
            <person name="Kellner H."/>
        </authorList>
    </citation>
    <scope>NUCLEOTIDE SEQUENCE [LARGE SCALE GENOMIC DNA]</scope>
    <source>
        <strain evidence="10 11">DSM 108380</strain>
    </source>
</reference>
<organism evidence="10 11">
    <name type="scientific">Cudoniella acicularis</name>
    <dbReference type="NCBI Taxonomy" id="354080"/>
    <lineage>
        <taxon>Eukaryota</taxon>
        <taxon>Fungi</taxon>
        <taxon>Dikarya</taxon>
        <taxon>Ascomycota</taxon>
        <taxon>Pezizomycotina</taxon>
        <taxon>Leotiomycetes</taxon>
        <taxon>Helotiales</taxon>
        <taxon>Tricladiaceae</taxon>
        <taxon>Cudoniella</taxon>
    </lineage>
</organism>
<feature type="domain" description="Peptidase M4" evidence="8">
    <location>
        <begin position="131"/>
        <end position="225"/>
    </location>
</feature>
<keyword evidence="4" id="KW-0378">Hydrolase</keyword>
<dbReference type="Pfam" id="PF01447">
    <property type="entry name" value="Peptidase_M4"/>
    <property type="match status" value="1"/>
</dbReference>
<evidence type="ECO:0000313" key="10">
    <source>
        <dbReference type="EMBL" id="KAF4634765.1"/>
    </source>
</evidence>
<evidence type="ECO:0000256" key="2">
    <source>
        <dbReference type="ARBA" id="ARBA00022670"/>
    </source>
</evidence>
<evidence type="ECO:0000256" key="4">
    <source>
        <dbReference type="ARBA" id="ARBA00022801"/>
    </source>
</evidence>